<proteinExistence type="predicted"/>
<dbReference type="STRING" id="6265.A0A0B2W4A8"/>
<dbReference type="EMBL" id="JPKZ01000187">
    <property type="protein sequence ID" value="KHN88768.1"/>
    <property type="molecule type" value="Genomic_DNA"/>
</dbReference>
<dbReference type="InterPro" id="IPR036034">
    <property type="entry name" value="PDZ_sf"/>
</dbReference>
<dbReference type="GO" id="GO:0016301">
    <property type="term" value="F:kinase activity"/>
    <property type="evidence" value="ECO:0007669"/>
    <property type="project" value="UniProtKB-KW"/>
</dbReference>
<dbReference type="CDD" id="cd00136">
    <property type="entry name" value="PDZ_canonical"/>
    <property type="match status" value="1"/>
</dbReference>
<comment type="caution">
    <text evidence="3">The sequence shown here is derived from an EMBL/GenBank/DDBJ whole genome shotgun (WGS) entry which is preliminary data.</text>
</comment>
<dbReference type="Pfam" id="PF00595">
    <property type="entry name" value="PDZ"/>
    <property type="match status" value="1"/>
</dbReference>
<feature type="compositionally biased region" description="Pro residues" evidence="1">
    <location>
        <begin position="126"/>
        <end position="135"/>
    </location>
</feature>
<feature type="region of interest" description="Disordered" evidence="1">
    <location>
        <begin position="354"/>
        <end position="378"/>
    </location>
</feature>
<keyword evidence="4" id="KW-1185">Reference proteome</keyword>
<protein>
    <submittedName>
        <fullName evidence="3">Membrane-associated guanylate kinase, WW and PDZ domain-containing protein 2</fullName>
    </submittedName>
</protein>
<evidence type="ECO:0000313" key="3">
    <source>
        <dbReference type="EMBL" id="KHN88768.1"/>
    </source>
</evidence>
<feature type="compositionally biased region" description="Polar residues" evidence="1">
    <location>
        <begin position="26"/>
        <end position="36"/>
    </location>
</feature>
<dbReference type="Proteomes" id="UP000031036">
    <property type="component" value="Unassembled WGS sequence"/>
</dbReference>
<dbReference type="InterPro" id="IPR001478">
    <property type="entry name" value="PDZ"/>
</dbReference>
<dbReference type="AlphaFoldDB" id="A0A0B2W4A8"/>
<sequence>MVNKDISEDKQEHYKNHHQLALKPATQINNVGSKSRGQWRMRKGRGNHWAKPDEKEEILSVTSSPIADEHTDSGIENNRASSYQHSPSTSSELSPQGDCLHRCDYDVGSTVTREYFVQGIRSVSPDRPPAPPAVGPPEEAELQSAIGSDPRTEQVDTLLQIDNNQLLTSEKTLDDQKTIGRAERKSKSSIAEVDYAHSANEETFGFSRRPITGTVSEIAAKFECSQKSNEPRYRAEKVLPVKHKEHTATFIQKFENNVHQLSPAHAKIYNDEYKAITLGVELCREQTANVTAVKFPTHKQKTGASQSFKESTEVLCKEEEIATNSLEESSSYVPYTTANLAAIKERGSLCQPPKATLPAASNDEPFEPPCIPRNSPSKKLEDAAKRMPSIMTTVEIPFEDVPGAAYQPKNTDHHGGTLPDADGVMVVNIDLGHHTKNPHKYFGFTVAGGKDKETALRIEAVIAGTPADECGLQVGDLILSVNGESVEDRYHQSVIRMLHEAARLGEVELKIKRAAYFVGAKLNALIALALAPIRAEIQNNCKNRRFGIPGRSIRSDPYPTDLVDLYTDR</sequence>
<evidence type="ECO:0000259" key="2">
    <source>
        <dbReference type="PROSITE" id="PS50106"/>
    </source>
</evidence>
<reference evidence="3 4" key="1">
    <citation type="submission" date="2014-11" db="EMBL/GenBank/DDBJ databases">
        <title>Genetic blueprint of the zoonotic pathogen Toxocara canis.</title>
        <authorList>
            <person name="Zhu X.-Q."/>
            <person name="Korhonen P.K."/>
            <person name="Cai H."/>
            <person name="Young N.D."/>
            <person name="Nejsum P."/>
            <person name="von Samson-Himmelstjerna G."/>
            <person name="Boag P.R."/>
            <person name="Tan P."/>
            <person name="Li Q."/>
            <person name="Min J."/>
            <person name="Yang Y."/>
            <person name="Wang X."/>
            <person name="Fang X."/>
            <person name="Hall R.S."/>
            <person name="Hofmann A."/>
            <person name="Sternberg P.W."/>
            <person name="Jex A.R."/>
            <person name="Gasser R.B."/>
        </authorList>
    </citation>
    <scope>NUCLEOTIDE SEQUENCE [LARGE SCALE GENOMIC DNA]</scope>
    <source>
        <strain evidence="3">PN_DK_2014</strain>
    </source>
</reference>
<keyword evidence="3" id="KW-0808">Transferase</keyword>
<accession>A0A0B2W4A8</accession>
<feature type="compositionally biased region" description="Basic and acidic residues" evidence="1">
    <location>
        <begin position="1"/>
        <end position="14"/>
    </location>
</feature>
<dbReference type="OrthoDB" id="15627at2759"/>
<feature type="region of interest" description="Disordered" evidence="1">
    <location>
        <begin position="121"/>
        <end position="147"/>
    </location>
</feature>
<dbReference type="PANTHER" id="PTHR14063">
    <property type="entry name" value="PROTEIN LIN-7 HOMOLOG"/>
    <property type="match status" value="1"/>
</dbReference>
<keyword evidence="3" id="KW-0418">Kinase</keyword>
<feature type="compositionally biased region" description="Basic residues" evidence="1">
    <location>
        <begin position="37"/>
        <end position="48"/>
    </location>
</feature>
<gene>
    <name evidence="3" type="primary">MAGI2</name>
    <name evidence="3" type="ORF">Tcan_04895</name>
</gene>
<feature type="compositionally biased region" description="Polar residues" evidence="1">
    <location>
        <begin position="74"/>
        <end position="94"/>
    </location>
</feature>
<evidence type="ECO:0000313" key="4">
    <source>
        <dbReference type="Proteomes" id="UP000031036"/>
    </source>
</evidence>
<feature type="region of interest" description="Disordered" evidence="1">
    <location>
        <begin position="1"/>
        <end position="98"/>
    </location>
</feature>
<organism evidence="3 4">
    <name type="scientific">Toxocara canis</name>
    <name type="common">Canine roundworm</name>
    <dbReference type="NCBI Taxonomy" id="6265"/>
    <lineage>
        <taxon>Eukaryota</taxon>
        <taxon>Metazoa</taxon>
        <taxon>Ecdysozoa</taxon>
        <taxon>Nematoda</taxon>
        <taxon>Chromadorea</taxon>
        <taxon>Rhabditida</taxon>
        <taxon>Spirurina</taxon>
        <taxon>Ascaridomorpha</taxon>
        <taxon>Ascaridoidea</taxon>
        <taxon>Toxocaridae</taxon>
        <taxon>Toxocara</taxon>
    </lineage>
</organism>
<name>A0A0B2W4A8_TOXCA</name>
<evidence type="ECO:0000256" key="1">
    <source>
        <dbReference type="SAM" id="MobiDB-lite"/>
    </source>
</evidence>
<feature type="domain" description="PDZ" evidence="2">
    <location>
        <begin position="428"/>
        <end position="513"/>
    </location>
</feature>
<dbReference type="SMART" id="SM00228">
    <property type="entry name" value="PDZ"/>
    <property type="match status" value="1"/>
</dbReference>
<dbReference type="SUPFAM" id="SSF50156">
    <property type="entry name" value="PDZ domain-like"/>
    <property type="match status" value="1"/>
</dbReference>
<dbReference type="InterPro" id="IPR051109">
    <property type="entry name" value="MAM_complex_regulator"/>
</dbReference>
<dbReference type="Gene3D" id="2.30.42.10">
    <property type="match status" value="1"/>
</dbReference>
<dbReference type="PROSITE" id="PS50106">
    <property type="entry name" value="PDZ"/>
    <property type="match status" value="1"/>
</dbReference>